<protein>
    <submittedName>
        <fullName evidence="3">GGDEF domain-containing protein</fullName>
    </submittedName>
</protein>
<name>A0A9X3S1G9_9ACTN</name>
<feature type="transmembrane region" description="Helical" evidence="1">
    <location>
        <begin position="69"/>
        <end position="89"/>
    </location>
</feature>
<gene>
    <name evidence="3" type="ORF">OM076_07925</name>
</gene>
<keyword evidence="1" id="KW-1133">Transmembrane helix</keyword>
<accession>A0A9X3S1G9</accession>
<dbReference type="Proteomes" id="UP001149140">
    <property type="component" value="Unassembled WGS sequence"/>
</dbReference>
<dbReference type="Gene3D" id="3.30.70.270">
    <property type="match status" value="1"/>
</dbReference>
<proteinExistence type="predicted"/>
<dbReference type="PANTHER" id="PTHR45138:SF9">
    <property type="entry name" value="DIGUANYLATE CYCLASE DGCM-RELATED"/>
    <property type="match status" value="1"/>
</dbReference>
<feature type="transmembrane region" description="Helical" evidence="1">
    <location>
        <begin position="101"/>
        <end position="127"/>
    </location>
</feature>
<dbReference type="PROSITE" id="PS50887">
    <property type="entry name" value="GGDEF"/>
    <property type="match status" value="1"/>
</dbReference>
<evidence type="ECO:0000256" key="1">
    <source>
        <dbReference type="SAM" id="Phobius"/>
    </source>
</evidence>
<dbReference type="PANTHER" id="PTHR45138">
    <property type="entry name" value="REGULATORY COMPONENTS OF SENSORY TRANSDUCTION SYSTEM"/>
    <property type="match status" value="1"/>
</dbReference>
<dbReference type="CDD" id="cd01949">
    <property type="entry name" value="GGDEF"/>
    <property type="match status" value="1"/>
</dbReference>
<feature type="domain" description="GGDEF" evidence="2">
    <location>
        <begin position="201"/>
        <end position="327"/>
    </location>
</feature>
<dbReference type="EMBL" id="JAPDOD010000004">
    <property type="protein sequence ID" value="MDA0160186.1"/>
    <property type="molecule type" value="Genomic_DNA"/>
</dbReference>
<dbReference type="InterPro" id="IPR029787">
    <property type="entry name" value="Nucleotide_cyclase"/>
</dbReference>
<organism evidence="3 4">
    <name type="scientific">Solirubrobacter ginsenosidimutans</name>
    <dbReference type="NCBI Taxonomy" id="490573"/>
    <lineage>
        <taxon>Bacteria</taxon>
        <taxon>Bacillati</taxon>
        <taxon>Actinomycetota</taxon>
        <taxon>Thermoleophilia</taxon>
        <taxon>Solirubrobacterales</taxon>
        <taxon>Solirubrobacteraceae</taxon>
        <taxon>Solirubrobacter</taxon>
    </lineage>
</organism>
<dbReference type="GO" id="GO:0043709">
    <property type="term" value="P:cell adhesion involved in single-species biofilm formation"/>
    <property type="evidence" value="ECO:0007669"/>
    <property type="project" value="TreeGrafter"/>
</dbReference>
<keyword evidence="4" id="KW-1185">Reference proteome</keyword>
<dbReference type="FunFam" id="3.30.70.270:FF:000001">
    <property type="entry name" value="Diguanylate cyclase domain protein"/>
    <property type="match status" value="1"/>
</dbReference>
<sequence>MPPTEPLPQLAGASVVGKSGAVIYAGAAAVGAIESVVAGEPTSSPLPIAIAFLVAALLWRYGGRVDRRLLFGLGPIGAVLLGCAIATSPPGDGAVMYAWSVLWVASFFGTAEAVAIVLTVGAVQGAVVVHMPGGTFDQWFDVTASMAVVAAVVRSLAARNEKLVGRLTVESRIDPLTGVLNRRGLEERFDVELARAARERRPLAVVAIDIDHFKRINDEHGHQAGDRALVWLAATLCEHTRGADVIARVGGEEFTIVLPGADLASAYDFADRLRERVAHVDVAIPLTISAGVAAADAPTTADALTEAADRALYDAKRGGRNRVASTV</sequence>
<evidence type="ECO:0000313" key="3">
    <source>
        <dbReference type="EMBL" id="MDA0160186.1"/>
    </source>
</evidence>
<dbReference type="SUPFAM" id="SSF55073">
    <property type="entry name" value="Nucleotide cyclase"/>
    <property type="match status" value="1"/>
</dbReference>
<keyword evidence="1" id="KW-0812">Transmembrane</keyword>
<evidence type="ECO:0000259" key="2">
    <source>
        <dbReference type="PROSITE" id="PS50887"/>
    </source>
</evidence>
<dbReference type="NCBIfam" id="TIGR00254">
    <property type="entry name" value="GGDEF"/>
    <property type="match status" value="1"/>
</dbReference>
<dbReference type="InterPro" id="IPR050469">
    <property type="entry name" value="Diguanylate_Cyclase"/>
</dbReference>
<dbReference type="InterPro" id="IPR000160">
    <property type="entry name" value="GGDEF_dom"/>
</dbReference>
<dbReference type="GO" id="GO:0005886">
    <property type="term" value="C:plasma membrane"/>
    <property type="evidence" value="ECO:0007669"/>
    <property type="project" value="TreeGrafter"/>
</dbReference>
<dbReference type="SMART" id="SM00267">
    <property type="entry name" value="GGDEF"/>
    <property type="match status" value="1"/>
</dbReference>
<dbReference type="InterPro" id="IPR043128">
    <property type="entry name" value="Rev_trsase/Diguanyl_cyclase"/>
</dbReference>
<dbReference type="Pfam" id="PF00990">
    <property type="entry name" value="GGDEF"/>
    <property type="match status" value="1"/>
</dbReference>
<dbReference type="RefSeq" id="WP_270038953.1">
    <property type="nucleotide sequence ID" value="NZ_JAPDOD010000004.1"/>
</dbReference>
<comment type="caution">
    <text evidence="3">The sequence shown here is derived from an EMBL/GenBank/DDBJ whole genome shotgun (WGS) entry which is preliminary data.</text>
</comment>
<evidence type="ECO:0000313" key="4">
    <source>
        <dbReference type="Proteomes" id="UP001149140"/>
    </source>
</evidence>
<dbReference type="AlphaFoldDB" id="A0A9X3S1G9"/>
<keyword evidence="1" id="KW-0472">Membrane</keyword>
<reference evidence="3" key="1">
    <citation type="submission" date="2022-10" db="EMBL/GenBank/DDBJ databases">
        <title>The WGS of Solirubrobacter ginsenosidimutans DSM 21036.</title>
        <authorList>
            <person name="Jiang Z."/>
        </authorList>
    </citation>
    <scope>NUCLEOTIDE SEQUENCE</scope>
    <source>
        <strain evidence="3">DSM 21036</strain>
    </source>
</reference>
<dbReference type="GO" id="GO:0052621">
    <property type="term" value="F:diguanylate cyclase activity"/>
    <property type="evidence" value="ECO:0007669"/>
    <property type="project" value="TreeGrafter"/>
</dbReference>
<dbReference type="GO" id="GO:1902201">
    <property type="term" value="P:negative regulation of bacterial-type flagellum-dependent cell motility"/>
    <property type="evidence" value="ECO:0007669"/>
    <property type="project" value="TreeGrafter"/>
</dbReference>
<feature type="transmembrane region" description="Helical" evidence="1">
    <location>
        <begin position="44"/>
        <end position="62"/>
    </location>
</feature>